<dbReference type="EMBL" id="QTSX02001043">
    <property type="protein sequence ID" value="KAJ9083307.1"/>
    <property type="molecule type" value="Genomic_DNA"/>
</dbReference>
<proteinExistence type="predicted"/>
<organism evidence="1 2">
    <name type="scientific">Entomophthora muscae</name>
    <dbReference type="NCBI Taxonomy" id="34485"/>
    <lineage>
        <taxon>Eukaryota</taxon>
        <taxon>Fungi</taxon>
        <taxon>Fungi incertae sedis</taxon>
        <taxon>Zoopagomycota</taxon>
        <taxon>Entomophthoromycotina</taxon>
        <taxon>Entomophthoromycetes</taxon>
        <taxon>Entomophthorales</taxon>
        <taxon>Entomophthoraceae</taxon>
        <taxon>Entomophthora</taxon>
    </lineage>
</organism>
<dbReference type="Proteomes" id="UP001165960">
    <property type="component" value="Unassembled WGS sequence"/>
</dbReference>
<name>A0ACC2U967_9FUNG</name>
<comment type="caution">
    <text evidence="1">The sequence shown here is derived from an EMBL/GenBank/DDBJ whole genome shotgun (WGS) entry which is preliminary data.</text>
</comment>
<evidence type="ECO:0000313" key="2">
    <source>
        <dbReference type="Proteomes" id="UP001165960"/>
    </source>
</evidence>
<keyword evidence="2" id="KW-1185">Reference proteome</keyword>
<protein>
    <submittedName>
        <fullName evidence="1">Uncharacterized protein</fullName>
    </submittedName>
</protein>
<evidence type="ECO:0000313" key="1">
    <source>
        <dbReference type="EMBL" id="KAJ9083307.1"/>
    </source>
</evidence>
<accession>A0ACC2U967</accession>
<reference evidence="1" key="1">
    <citation type="submission" date="2022-04" db="EMBL/GenBank/DDBJ databases">
        <title>Genome of the entomopathogenic fungus Entomophthora muscae.</title>
        <authorList>
            <person name="Elya C."/>
            <person name="Lovett B.R."/>
            <person name="Lee E."/>
            <person name="Macias A.M."/>
            <person name="Hajek A.E."/>
            <person name="De Bivort B.L."/>
            <person name="Kasson M.T."/>
            <person name="De Fine Licht H.H."/>
            <person name="Stajich J.E."/>
        </authorList>
    </citation>
    <scope>NUCLEOTIDE SEQUENCE</scope>
    <source>
        <strain evidence="1">Berkeley</strain>
    </source>
</reference>
<gene>
    <name evidence="1" type="ORF">DSO57_1035999</name>
</gene>
<sequence length="169" mass="19542">MIQTARFRSFNIIRQVLHFSKRNNFSTASTFLESIPVLESQADNLNKKRGRPGDWKCSKCYTHNFRSRTKCYGCSQPKNISHIAKAIKYMRGDWVCEKCQNHNFAYRDSCLSCGSMVSEEGQATVRATMAALGDWDCINCNKSNFFWRESCFKCYSPKSPKEFHSDKTL</sequence>